<name>A0A7M2WYK4_9BACT</name>
<dbReference type="AlphaFoldDB" id="A0A7M2WYK4"/>
<feature type="transmembrane region" description="Helical" evidence="1">
    <location>
        <begin position="12"/>
        <end position="36"/>
    </location>
</feature>
<keyword evidence="3" id="KW-1185">Reference proteome</keyword>
<keyword evidence="1" id="KW-0472">Membrane</keyword>
<feature type="transmembrane region" description="Helical" evidence="1">
    <location>
        <begin position="48"/>
        <end position="67"/>
    </location>
</feature>
<evidence type="ECO:0000313" key="2">
    <source>
        <dbReference type="EMBL" id="QOV90302.1"/>
    </source>
</evidence>
<reference evidence="2 3" key="1">
    <citation type="submission" date="2020-10" db="EMBL/GenBank/DDBJ databases">
        <title>Wide distribution of Phycisphaera-like planctomycetes from WD2101 soil group in peatlands and genome analysis of the first cultivated representative.</title>
        <authorList>
            <person name="Dedysh S.N."/>
            <person name="Beletsky A.V."/>
            <person name="Ivanova A."/>
            <person name="Kulichevskaya I.S."/>
            <person name="Suzina N.E."/>
            <person name="Philippov D.A."/>
            <person name="Rakitin A.L."/>
            <person name="Mardanov A.V."/>
            <person name="Ravin N.V."/>
        </authorList>
    </citation>
    <scope>NUCLEOTIDE SEQUENCE [LARGE SCALE GENOMIC DNA]</scope>
    <source>
        <strain evidence="2 3">M1803</strain>
    </source>
</reference>
<evidence type="ECO:0000256" key="1">
    <source>
        <dbReference type="SAM" id="Phobius"/>
    </source>
</evidence>
<dbReference type="Proteomes" id="UP000593765">
    <property type="component" value="Chromosome"/>
</dbReference>
<accession>A0A7M2WYK4</accession>
<sequence length="166" mass="18184">MTSKPIIFRHRIGWLGLALVPLLLTGLAAVYVGVSIQFLGTITAKPGAGWAVLLLGLLAMVFAVGALSMHWDLEIDRPAGQVRRTRGTLGMKRSYAYDLKFFDRVTVTHHLLTTHNGGSYSRFRVSLSGKDISVYVTEYSTKQQAADKAGDIAIYLDLPTEICDEA</sequence>
<proteinExistence type="predicted"/>
<dbReference type="RefSeq" id="WP_206293380.1">
    <property type="nucleotide sequence ID" value="NZ_CP063458.1"/>
</dbReference>
<keyword evidence="1" id="KW-1133">Transmembrane helix</keyword>
<evidence type="ECO:0000313" key="3">
    <source>
        <dbReference type="Proteomes" id="UP000593765"/>
    </source>
</evidence>
<protein>
    <submittedName>
        <fullName evidence="2">Uncharacterized protein</fullName>
    </submittedName>
</protein>
<keyword evidence="1" id="KW-0812">Transmembrane</keyword>
<dbReference type="EMBL" id="CP063458">
    <property type="protein sequence ID" value="QOV90302.1"/>
    <property type="molecule type" value="Genomic_DNA"/>
</dbReference>
<gene>
    <name evidence="2" type="ORF">IPV69_02710</name>
</gene>
<organism evidence="2 3">
    <name type="scientific">Humisphaera borealis</name>
    <dbReference type="NCBI Taxonomy" id="2807512"/>
    <lineage>
        <taxon>Bacteria</taxon>
        <taxon>Pseudomonadati</taxon>
        <taxon>Planctomycetota</taxon>
        <taxon>Phycisphaerae</taxon>
        <taxon>Tepidisphaerales</taxon>
        <taxon>Tepidisphaeraceae</taxon>
        <taxon>Humisphaera</taxon>
    </lineage>
</organism>
<dbReference type="KEGG" id="hbs:IPV69_02710"/>